<protein>
    <submittedName>
        <fullName evidence="2">PcfJ-like protein</fullName>
    </submittedName>
</protein>
<sequence>MRPRNKFEKAVLAESRHLHPISKRQLKWAFRECVDHYAYRQPKGRTTCMDCGHTWQTDGTARTCTCPHCKARLQVKNTLERKLQQKQYFTLLTTCGEYQVLRMYLLIVEMEKGCKATPTALEIGGYWWNRQGKRTIVAIQRTLGRYIDTFTFASPMAIRGDNLAYQHIAHMPICPEYKAVDKLRRNGFRGDFHDIVPTKLIPALLSDSRAETLIKAGQHPMLRHYLNSSCNMEDYWASVKICIRNGYTIPDGSLWCDTIDLLRHFGKDIRQPKYVCPTDLKVLHDKLAAKRQEQLQRERTAEERAQAIKDEKKFLKEKGMFFGLVFADELISVKVIESVEEMILEGKAMHHCVGTYYKRADSLILSATIDGKRIETIEVSLKTLQVVQSRGVCNANTEYHDRIINLVNSNINLIRLRMKAA</sequence>
<dbReference type="EMBL" id="NBAX01000013">
    <property type="protein sequence ID" value="PNP92026.1"/>
    <property type="molecule type" value="Genomic_DNA"/>
</dbReference>
<dbReference type="RefSeq" id="WP_103004129.1">
    <property type="nucleotide sequence ID" value="NZ_NBAX01000013.1"/>
</dbReference>
<dbReference type="AlphaFoldDB" id="A0A2K0XBW5"/>
<proteinExistence type="predicted"/>
<feature type="coiled-coil region" evidence="1">
    <location>
        <begin position="291"/>
        <end position="318"/>
    </location>
</feature>
<dbReference type="Proteomes" id="UP000236634">
    <property type="component" value="Unassembled WGS sequence"/>
</dbReference>
<dbReference type="Pfam" id="PF14284">
    <property type="entry name" value="PcfJ"/>
    <property type="match status" value="1"/>
</dbReference>
<comment type="caution">
    <text evidence="2">The sequence shown here is derived from an EMBL/GenBank/DDBJ whole genome shotgun (WGS) entry which is preliminary data.</text>
</comment>
<keyword evidence="1" id="KW-0175">Coiled coil</keyword>
<dbReference type="InterPro" id="IPR025586">
    <property type="entry name" value="PcfJ"/>
</dbReference>
<reference evidence="2 3" key="1">
    <citation type="submission" date="2017-03" db="EMBL/GenBank/DDBJ databases">
        <authorList>
            <person name="Afonso C.L."/>
            <person name="Miller P.J."/>
            <person name="Scott M.A."/>
            <person name="Spackman E."/>
            <person name="Goraichik I."/>
            <person name="Dimitrov K.M."/>
            <person name="Suarez D.L."/>
            <person name="Swayne D.E."/>
        </authorList>
    </citation>
    <scope>NUCLEOTIDE SEQUENCE [LARGE SCALE GENOMIC DNA]</scope>
    <source>
        <strain evidence="2 3">DNF00076</strain>
    </source>
</reference>
<accession>A0A2K0XBW5</accession>
<evidence type="ECO:0000313" key="2">
    <source>
        <dbReference type="EMBL" id="PNP92026.1"/>
    </source>
</evidence>
<evidence type="ECO:0000256" key="1">
    <source>
        <dbReference type="SAM" id="Coils"/>
    </source>
</evidence>
<gene>
    <name evidence="2" type="ORF">BFS16_11865</name>
</gene>
<organism evidence="2 3">
    <name type="scientific">Hoylesella timonensis</name>
    <dbReference type="NCBI Taxonomy" id="386414"/>
    <lineage>
        <taxon>Bacteria</taxon>
        <taxon>Pseudomonadati</taxon>
        <taxon>Bacteroidota</taxon>
        <taxon>Bacteroidia</taxon>
        <taxon>Bacteroidales</taxon>
        <taxon>Prevotellaceae</taxon>
        <taxon>Hoylesella</taxon>
    </lineage>
</organism>
<evidence type="ECO:0000313" key="3">
    <source>
        <dbReference type="Proteomes" id="UP000236634"/>
    </source>
</evidence>
<name>A0A2K0XBW5_9BACT</name>